<name>A0A9X2WMW9_9GAMM</name>
<sequence length="257" mass="27354">MNKTLVATALFGLLSVSSAQAATVMGFKVGGDIWNTDASGTFNADSNAGNATGPAQNYDYGSKTQGSVWLAIEHPIPLVPNLKIRENRLEASGSKDSSDFYYNQVNFTGASTVYNDLSNTDFVLYYEILDNDLVALDLGAAYKQMHGSLRVDGFTGSGLTGTATQRDIDSGVVMAYGSAQVGVPGLGLFAFADVMLGLDESGVHDYSAGLGWQFDGVALDTLVRVGYRDFNFDVNGFSDTTQDMQFKGAFAGVELIF</sequence>
<dbReference type="EMBL" id="JAMTCD010000013">
    <property type="protein sequence ID" value="MCT7942366.1"/>
    <property type="molecule type" value="Genomic_DNA"/>
</dbReference>
<keyword evidence="1" id="KW-0732">Signal</keyword>
<evidence type="ECO:0000313" key="3">
    <source>
        <dbReference type="Proteomes" id="UP001155546"/>
    </source>
</evidence>
<dbReference type="InterPro" id="IPR026387">
    <property type="entry name" value="OMP_w_GlyGly"/>
</dbReference>
<keyword evidence="3" id="KW-1185">Reference proteome</keyword>
<organism evidence="2 3">
    <name type="scientific">Shewanella holmiensis</name>
    <dbReference type="NCBI Taxonomy" id="2952222"/>
    <lineage>
        <taxon>Bacteria</taxon>
        <taxon>Pseudomonadati</taxon>
        <taxon>Pseudomonadota</taxon>
        <taxon>Gammaproteobacteria</taxon>
        <taxon>Alteromonadales</taxon>
        <taxon>Shewanellaceae</taxon>
        <taxon>Shewanella</taxon>
    </lineage>
</organism>
<feature type="signal peptide" evidence="1">
    <location>
        <begin position="1"/>
        <end position="21"/>
    </location>
</feature>
<dbReference type="RefSeq" id="WP_261298732.1">
    <property type="nucleotide sequence ID" value="NZ_JAMTCD010000013.1"/>
</dbReference>
<dbReference type="NCBIfam" id="TIGR04219">
    <property type="entry name" value="OMP_w_GlyGly"/>
    <property type="match status" value="1"/>
</dbReference>
<comment type="caution">
    <text evidence="2">The sequence shown here is derived from an EMBL/GenBank/DDBJ whole genome shotgun (WGS) entry which is preliminary data.</text>
</comment>
<feature type="chain" id="PRO_5040951399" evidence="1">
    <location>
        <begin position="22"/>
        <end position="257"/>
    </location>
</feature>
<proteinExistence type="predicted"/>
<evidence type="ECO:0000313" key="2">
    <source>
        <dbReference type="EMBL" id="MCT7942366.1"/>
    </source>
</evidence>
<evidence type="ECO:0000256" key="1">
    <source>
        <dbReference type="SAM" id="SignalP"/>
    </source>
</evidence>
<accession>A0A9X2WMW9</accession>
<gene>
    <name evidence="2" type="ORF">NE535_11240</name>
</gene>
<dbReference type="Proteomes" id="UP001155546">
    <property type="component" value="Unassembled WGS sequence"/>
</dbReference>
<dbReference type="AlphaFoldDB" id="A0A9X2WMW9"/>
<protein>
    <submittedName>
        <fullName evidence="2">TIGR04219 family outer membrane beta-barrel protein</fullName>
    </submittedName>
</protein>
<reference evidence="2" key="1">
    <citation type="journal article" date="2023" name="Int. J. Syst. Evol. Microbiol.">
        <title>&lt;i&gt;Shewanella septentrionalis&lt;/i&gt; sp. nov. and &lt;i&gt;Shewanella holmiensis&lt;/i&gt; sp. nov., isolated from Baltic Sea water and sediments.</title>
        <authorList>
            <person name="Martin-Rodriguez A.J."/>
            <person name="Thorell K."/>
            <person name="Joffre E."/>
            <person name="Jensie-Markopoulos S."/>
            <person name="Moore E.R.B."/>
            <person name="Sjoling A."/>
        </authorList>
    </citation>
    <scope>NUCLEOTIDE SEQUENCE</scope>
    <source>
        <strain evidence="2">SP1S2-7</strain>
    </source>
</reference>